<dbReference type="EMBL" id="FNXT01000285">
    <property type="protein sequence ID" value="SZX63165.1"/>
    <property type="molecule type" value="Genomic_DNA"/>
</dbReference>
<reference evidence="1 2" key="1">
    <citation type="submission" date="2016-10" db="EMBL/GenBank/DDBJ databases">
        <authorList>
            <person name="Cai Z."/>
        </authorList>
    </citation>
    <scope>NUCLEOTIDE SEQUENCE [LARGE SCALE GENOMIC DNA]</scope>
</reference>
<evidence type="ECO:0000313" key="2">
    <source>
        <dbReference type="Proteomes" id="UP000256970"/>
    </source>
</evidence>
<accession>A0A383VC67</accession>
<organism evidence="1 2">
    <name type="scientific">Tetradesmus obliquus</name>
    <name type="common">Green alga</name>
    <name type="synonym">Acutodesmus obliquus</name>
    <dbReference type="NCBI Taxonomy" id="3088"/>
    <lineage>
        <taxon>Eukaryota</taxon>
        <taxon>Viridiplantae</taxon>
        <taxon>Chlorophyta</taxon>
        <taxon>core chlorophytes</taxon>
        <taxon>Chlorophyceae</taxon>
        <taxon>CS clade</taxon>
        <taxon>Sphaeropleales</taxon>
        <taxon>Scenedesmaceae</taxon>
        <taxon>Tetradesmus</taxon>
    </lineage>
</organism>
<keyword evidence="2" id="KW-1185">Reference proteome</keyword>
<proteinExistence type="predicted"/>
<dbReference type="AlphaFoldDB" id="A0A383VC67"/>
<sequence>MAPASCSFPSITVSVGPGFDAAADPLLGDCFCEDLARGLHGQAGETGSNQLSAWHGWCTYWCGDNCYTCDQCGRWRHANSLLLQAGQETVRDQQLLE</sequence>
<evidence type="ECO:0000313" key="1">
    <source>
        <dbReference type="EMBL" id="SZX63165.1"/>
    </source>
</evidence>
<protein>
    <submittedName>
        <fullName evidence="1">Uncharacterized protein</fullName>
    </submittedName>
</protein>
<dbReference type="Proteomes" id="UP000256970">
    <property type="component" value="Unassembled WGS sequence"/>
</dbReference>
<name>A0A383VC67_TETOB</name>
<gene>
    <name evidence="1" type="ORF">BQ4739_LOCUS3722</name>
</gene>